<dbReference type="GO" id="GO:0005938">
    <property type="term" value="C:cell cortex"/>
    <property type="evidence" value="ECO:0007669"/>
    <property type="project" value="UniProtKB-SubCell"/>
</dbReference>
<feature type="region of interest" description="Disordered" evidence="11">
    <location>
        <begin position="289"/>
        <end position="313"/>
    </location>
</feature>
<keyword evidence="5" id="KW-0677">Repeat</keyword>
<dbReference type="GO" id="GO:0051015">
    <property type="term" value="F:actin filament binding"/>
    <property type="evidence" value="ECO:0007669"/>
    <property type="project" value="TreeGrafter"/>
</dbReference>
<feature type="compositionally biased region" description="Basic residues" evidence="11">
    <location>
        <begin position="302"/>
        <end position="313"/>
    </location>
</feature>
<keyword evidence="14" id="KW-1185">Reference proteome</keyword>
<comment type="function">
    <text evidence="9">Actin-binding protein involved in motile and morphological processes. Inhibits actin polymerization, likely by sequestering G-actin.</text>
</comment>
<evidence type="ECO:0000313" key="13">
    <source>
        <dbReference type="EMBL" id="CAD7246193.1"/>
    </source>
</evidence>
<dbReference type="PANTHER" id="PTHR13759">
    <property type="entry name" value="TWINFILIN"/>
    <property type="match status" value="1"/>
</dbReference>
<dbReference type="GO" id="GO:0005884">
    <property type="term" value="C:actin filament"/>
    <property type="evidence" value="ECO:0007669"/>
    <property type="project" value="TreeGrafter"/>
</dbReference>
<dbReference type="CDD" id="cd11285">
    <property type="entry name" value="ADF_Twf-N_like"/>
    <property type="match status" value="1"/>
</dbReference>
<dbReference type="Pfam" id="PF00241">
    <property type="entry name" value="Cofilin_ADF"/>
    <property type="match status" value="2"/>
</dbReference>
<evidence type="ECO:0000313" key="14">
    <source>
        <dbReference type="Proteomes" id="UP000677054"/>
    </source>
</evidence>
<keyword evidence="6" id="KW-0009">Actin-binding</keyword>
<comment type="subcellular location">
    <subcellularLocation>
        <location evidence="2">Cytoplasm</location>
        <location evidence="2">Cell cortex</location>
    </subcellularLocation>
    <subcellularLocation>
        <location evidence="1">Cytoplasm</location>
        <location evidence="1">Cytoskeleton</location>
    </subcellularLocation>
</comment>
<evidence type="ECO:0000256" key="10">
    <source>
        <dbReference type="ARBA" id="ARBA00069496"/>
    </source>
</evidence>
<dbReference type="Proteomes" id="UP000677054">
    <property type="component" value="Unassembled WGS sequence"/>
</dbReference>
<dbReference type="SUPFAM" id="SSF55753">
    <property type="entry name" value="Actin depolymerizing proteins"/>
    <property type="match status" value="2"/>
</dbReference>
<dbReference type="FunFam" id="3.40.20.10:FF:000007">
    <property type="entry name" value="Twinfilin-1 isoform 1"/>
    <property type="match status" value="1"/>
</dbReference>
<evidence type="ECO:0000256" key="3">
    <source>
        <dbReference type="ARBA" id="ARBA00009557"/>
    </source>
</evidence>
<comment type="subunit">
    <text evidence="8">Interacts with G-actin; ADP-actin form.</text>
</comment>
<feature type="domain" description="ADF-H" evidence="12">
    <location>
        <begin position="1"/>
        <end position="107"/>
    </location>
</feature>
<dbReference type="SMART" id="SM00102">
    <property type="entry name" value="ADF"/>
    <property type="match status" value="2"/>
</dbReference>
<keyword evidence="4" id="KW-0963">Cytoplasm</keyword>
<evidence type="ECO:0000256" key="5">
    <source>
        <dbReference type="ARBA" id="ARBA00022737"/>
    </source>
</evidence>
<evidence type="ECO:0000256" key="4">
    <source>
        <dbReference type="ARBA" id="ARBA00022490"/>
    </source>
</evidence>
<dbReference type="GO" id="GO:0010976">
    <property type="term" value="P:positive regulation of neuron projection development"/>
    <property type="evidence" value="ECO:0007669"/>
    <property type="project" value="TreeGrafter"/>
</dbReference>
<comment type="similarity">
    <text evidence="3">Belongs to the actin-binding proteins ADF family. Twinfilin subfamily.</text>
</comment>
<dbReference type="PROSITE" id="PS51263">
    <property type="entry name" value="ADF_H"/>
    <property type="match status" value="2"/>
</dbReference>
<dbReference type="InterPro" id="IPR028458">
    <property type="entry name" value="Twinfilin"/>
</dbReference>
<evidence type="ECO:0000256" key="9">
    <source>
        <dbReference type="ARBA" id="ARBA00056419"/>
    </source>
</evidence>
<organism evidence="13">
    <name type="scientific">Darwinula stevensoni</name>
    <dbReference type="NCBI Taxonomy" id="69355"/>
    <lineage>
        <taxon>Eukaryota</taxon>
        <taxon>Metazoa</taxon>
        <taxon>Ecdysozoa</taxon>
        <taxon>Arthropoda</taxon>
        <taxon>Crustacea</taxon>
        <taxon>Oligostraca</taxon>
        <taxon>Ostracoda</taxon>
        <taxon>Podocopa</taxon>
        <taxon>Podocopida</taxon>
        <taxon>Darwinulocopina</taxon>
        <taxon>Darwinuloidea</taxon>
        <taxon>Darwinulidae</taxon>
        <taxon>Darwinula</taxon>
    </lineage>
</organism>
<evidence type="ECO:0000256" key="2">
    <source>
        <dbReference type="ARBA" id="ARBA00004544"/>
    </source>
</evidence>
<sequence length="313" mass="35884">MVKELCLDGSKNTAGNWEDDYDRCILPFVKDKQPCYILYRLDRSGNSGYEWLLVSWSPDDSPIREKMLYASTKATLKKSFGSGQIKEELFGSTKDDVSLQGYWQHKQNEQAPAPLSASEQELADLKKTEGHSDIGVDTKHQSLTGVSLPMSPNARQRLRAFRDCSLDYVQLSIDLQEEMVNAENVRNASTVSAMVQEVPQDHARFHLFRFRHTYEGDYLESPVFIYSMPGYTCSIRERMLYSSCKARVLESIEKEFGIPVIKKLEVSEVGELTEEFLFEEIHPCRNLHRPAFAKPRGPPNRGPRRIIRSQHQV</sequence>
<evidence type="ECO:0000259" key="12">
    <source>
        <dbReference type="PROSITE" id="PS51263"/>
    </source>
</evidence>
<evidence type="ECO:0000256" key="6">
    <source>
        <dbReference type="ARBA" id="ARBA00023203"/>
    </source>
</evidence>
<evidence type="ECO:0000256" key="7">
    <source>
        <dbReference type="ARBA" id="ARBA00023212"/>
    </source>
</evidence>
<gene>
    <name evidence="13" type="ORF">DSTB1V02_LOCUS6050</name>
</gene>
<dbReference type="GO" id="GO:0003785">
    <property type="term" value="F:actin monomer binding"/>
    <property type="evidence" value="ECO:0007669"/>
    <property type="project" value="TreeGrafter"/>
</dbReference>
<evidence type="ECO:0000256" key="11">
    <source>
        <dbReference type="SAM" id="MobiDB-lite"/>
    </source>
</evidence>
<accession>A0A7R8XAP6</accession>
<protein>
    <recommendedName>
        <fullName evidence="10">Twinfilin</fullName>
    </recommendedName>
</protein>
<evidence type="ECO:0000256" key="1">
    <source>
        <dbReference type="ARBA" id="ARBA00004245"/>
    </source>
</evidence>
<dbReference type="EMBL" id="CAJPEV010001065">
    <property type="protein sequence ID" value="CAG0890490.1"/>
    <property type="molecule type" value="Genomic_DNA"/>
</dbReference>
<dbReference type="GO" id="GO:0010591">
    <property type="term" value="P:regulation of lamellipodium assembly"/>
    <property type="evidence" value="ECO:0007669"/>
    <property type="project" value="TreeGrafter"/>
</dbReference>
<dbReference type="Gene3D" id="3.40.20.10">
    <property type="entry name" value="Severin"/>
    <property type="match status" value="2"/>
</dbReference>
<dbReference type="AlphaFoldDB" id="A0A7R8XAP6"/>
<dbReference type="GO" id="GO:0030016">
    <property type="term" value="C:myofibril"/>
    <property type="evidence" value="ECO:0007669"/>
    <property type="project" value="TreeGrafter"/>
</dbReference>
<dbReference type="EMBL" id="LR900582">
    <property type="protein sequence ID" value="CAD7246193.1"/>
    <property type="molecule type" value="Genomic_DNA"/>
</dbReference>
<dbReference type="CDD" id="cd11284">
    <property type="entry name" value="ADF_Twf-C_like"/>
    <property type="match status" value="1"/>
</dbReference>
<dbReference type="InterPro" id="IPR002108">
    <property type="entry name" value="ADF-H"/>
</dbReference>
<dbReference type="InterPro" id="IPR029006">
    <property type="entry name" value="ADF-H/Gelsolin-like_dom_sf"/>
</dbReference>
<evidence type="ECO:0000256" key="8">
    <source>
        <dbReference type="ARBA" id="ARBA00038532"/>
    </source>
</evidence>
<reference evidence="13" key="1">
    <citation type="submission" date="2020-11" db="EMBL/GenBank/DDBJ databases">
        <authorList>
            <person name="Tran Van P."/>
        </authorList>
    </citation>
    <scope>NUCLEOTIDE SEQUENCE</scope>
</reference>
<dbReference type="FunFam" id="3.40.20.10:FF:000042">
    <property type="entry name" value="Actin depolymerizing protein"/>
    <property type="match status" value="1"/>
</dbReference>
<name>A0A7R8XAP6_9CRUS</name>
<dbReference type="GO" id="GO:0051016">
    <property type="term" value="P:barbed-end actin filament capping"/>
    <property type="evidence" value="ECO:0007669"/>
    <property type="project" value="TreeGrafter"/>
</dbReference>
<dbReference type="OrthoDB" id="10006997at2759"/>
<feature type="domain" description="ADF-H" evidence="12">
    <location>
        <begin position="145"/>
        <end position="282"/>
    </location>
</feature>
<keyword evidence="7" id="KW-0206">Cytoskeleton</keyword>
<dbReference type="PANTHER" id="PTHR13759:SF1">
    <property type="entry name" value="TWINFILIN"/>
    <property type="match status" value="1"/>
</dbReference>
<proteinExistence type="inferred from homology"/>
<dbReference type="GO" id="GO:0030042">
    <property type="term" value="P:actin filament depolymerization"/>
    <property type="evidence" value="ECO:0007669"/>
    <property type="project" value="TreeGrafter"/>
</dbReference>